<dbReference type="Pfam" id="PF19335">
    <property type="entry name" value="HMBD"/>
    <property type="match status" value="1"/>
</dbReference>
<dbReference type="Proteomes" id="UP000027997">
    <property type="component" value="Unassembled WGS sequence"/>
</dbReference>
<evidence type="ECO:0000256" key="3">
    <source>
        <dbReference type="SAM" id="MobiDB-lite"/>
    </source>
</evidence>
<feature type="domain" description="CusB-like barrel-sandwich hybrid" evidence="6">
    <location>
        <begin position="125"/>
        <end position="238"/>
    </location>
</feature>
<reference evidence="9 10" key="1">
    <citation type="submission" date="2014-06" db="EMBL/GenBank/DDBJ databases">
        <title>Whole Genome Sequences of Three Symbiotic Endozoicomonas Bacteria.</title>
        <authorList>
            <person name="Neave M.J."/>
            <person name="Apprill A."/>
            <person name="Voolstra C.R."/>
        </authorList>
    </citation>
    <scope>NUCLEOTIDE SEQUENCE [LARGE SCALE GENOMIC DNA]</scope>
    <source>
        <strain evidence="9 10">DSM 22380</strain>
    </source>
</reference>
<dbReference type="InterPro" id="IPR058790">
    <property type="entry name" value="BSH_CusB"/>
</dbReference>
<dbReference type="SUPFAM" id="SSF111369">
    <property type="entry name" value="HlyD-like secretion proteins"/>
    <property type="match status" value="1"/>
</dbReference>
<sequence>MSRKLFRFVLVIVAFIAGLGSYHLWLTTQSSGVQAVVEREPLYWVAPMDPNYRRDKPGKSPMGMDLVPVYEEASDKEQFPGTVSVSPVVENNLGVRTAAVSRQLLTPQVQTVGRVVYDEDSLMQLNSRVDGWVENLTIASSGEFVKKGSRLFDLYSPTLVNAQEELLAAITSGNSALIRASRERLSSLDVPEKTVDRIVRQKKIKRTLPFYTDKDGYISQLNIRDGSYVTPSKTLIELASLDDVWVMADVFERQSHFIEKGQIAFMSVDYLPGKVWQGEVNYVYPELDPKTRSLRVRLRFPNPDTELKPNMYSQVRIDMDGFSALAIPAEAVIQTEDQQRVVKALGSGRYRSVRVATGRRVGDQVEILKGVAEGERVVTSAQFLLDSESSIDADLSRFEDENTQQVWVVGKLDRKKAGVVTVTHDPVPEWGWPAMTMDFSLAPGVDAAIVNSGSRIRLQVEKSDGGRYQIIALESLEDKGVDHSGHDMGSMTMDHSNMDHSGHDMDSMKMDHSNMDHSGHDMGSMKMDHSNMDHSGHDMDYMKMDHSNMDHSGHDMGSMKLDQSSMDHSGHDMGTMSKDHSTMDHKAMGH</sequence>
<dbReference type="NCBIfam" id="TIGR01730">
    <property type="entry name" value="RND_mfp"/>
    <property type="match status" value="1"/>
</dbReference>
<evidence type="ECO:0000259" key="6">
    <source>
        <dbReference type="Pfam" id="PF25919"/>
    </source>
</evidence>
<organism evidence="9 10">
    <name type="scientific">Endozoicomonas elysicola</name>
    <dbReference type="NCBI Taxonomy" id="305900"/>
    <lineage>
        <taxon>Bacteria</taxon>
        <taxon>Pseudomonadati</taxon>
        <taxon>Pseudomonadota</taxon>
        <taxon>Gammaproteobacteria</taxon>
        <taxon>Oceanospirillales</taxon>
        <taxon>Endozoicomonadaceae</taxon>
        <taxon>Endozoicomonas</taxon>
    </lineage>
</organism>
<keyword evidence="10" id="KW-1185">Reference proteome</keyword>
<accession>A0A081K9W5</accession>
<dbReference type="Pfam" id="PF25869">
    <property type="entry name" value="3HB_CusB"/>
    <property type="match status" value="1"/>
</dbReference>
<dbReference type="PANTHER" id="PTHR30097:SF15">
    <property type="entry name" value="CATION EFFLUX SYSTEM PROTEIN CUSB"/>
    <property type="match status" value="1"/>
</dbReference>
<dbReference type="Pfam" id="PF25954">
    <property type="entry name" value="Beta-barrel_RND_2"/>
    <property type="match status" value="1"/>
</dbReference>
<dbReference type="Pfam" id="PF25919">
    <property type="entry name" value="BSH_CusB"/>
    <property type="match status" value="1"/>
</dbReference>
<feature type="domain" description="CusB-like three alpha-helical bundle" evidence="5">
    <location>
        <begin position="159"/>
        <end position="205"/>
    </location>
</feature>
<dbReference type="STRING" id="305900.GV64_09505"/>
<comment type="caution">
    <text evidence="9">The sequence shown here is derived from an EMBL/GenBank/DDBJ whole genome shotgun (WGS) entry which is preliminary data.</text>
</comment>
<protein>
    <submittedName>
        <fullName evidence="9">Hemolysin D</fullName>
    </submittedName>
</protein>
<keyword evidence="2" id="KW-0813">Transport</keyword>
<dbReference type="InterPro" id="IPR058649">
    <property type="entry name" value="CzcB_C"/>
</dbReference>
<dbReference type="InterPro" id="IPR051909">
    <property type="entry name" value="MFP_Cation_Efflux"/>
</dbReference>
<dbReference type="GO" id="GO:0022857">
    <property type="term" value="F:transmembrane transporter activity"/>
    <property type="evidence" value="ECO:0007669"/>
    <property type="project" value="InterPro"/>
</dbReference>
<dbReference type="Gene3D" id="2.40.50.320">
    <property type="entry name" value="Copper binding periplasmic protein CusF"/>
    <property type="match status" value="1"/>
</dbReference>
<dbReference type="eggNOG" id="COG0845">
    <property type="taxonomic scope" value="Bacteria"/>
</dbReference>
<evidence type="ECO:0000259" key="5">
    <source>
        <dbReference type="Pfam" id="PF25869"/>
    </source>
</evidence>
<evidence type="ECO:0000259" key="8">
    <source>
        <dbReference type="Pfam" id="PF25975"/>
    </source>
</evidence>
<dbReference type="EMBL" id="JOJP01000001">
    <property type="protein sequence ID" value="KEI70941.1"/>
    <property type="molecule type" value="Genomic_DNA"/>
</dbReference>
<evidence type="ECO:0000256" key="2">
    <source>
        <dbReference type="ARBA" id="ARBA00022448"/>
    </source>
</evidence>
<dbReference type="FunFam" id="2.40.30.170:FF:000010">
    <property type="entry name" value="Efflux RND transporter periplasmic adaptor subunit"/>
    <property type="match status" value="1"/>
</dbReference>
<evidence type="ECO:0000259" key="4">
    <source>
        <dbReference type="Pfam" id="PF19335"/>
    </source>
</evidence>
<gene>
    <name evidence="9" type="ORF">GV64_09505</name>
</gene>
<dbReference type="Pfam" id="PF25975">
    <property type="entry name" value="CzcB_C"/>
    <property type="match status" value="1"/>
</dbReference>
<proteinExistence type="inferred from homology"/>
<feature type="domain" description="CzcB-like C-terminal circularly permuted SH3-like" evidence="8">
    <location>
        <begin position="325"/>
        <end position="385"/>
    </location>
</feature>
<dbReference type="GO" id="GO:0015679">
    <property type="term" value="P:plasma membrane copper ion transport"/>
    <property type="evidence" value="ECO:0007669"/>
    <property type="project" value="TreeGrafter"/>
</dbReference>
<dbReference type="GO" id="GO:0030288">
    <property type="term" value="C:outer membrane-bounded periplasmic space"/>
    <property type="evidence" value="ECO:0007669"/>
    <property type="project" value="TreeGrafter"/>
</dbReference>
<dbReference type="Pfam" id="PF11604">
    <property type="entry name" value="CusF_Ec"/>
    <property type="match status" value="1"/>
</dbReference>
<dbReference type="InterPro" id="IPR045800">
    <property type="entry name" value="HMBD"/>
</dbReference>
<dbReference type="Gene3D" id="2.40.420.20">
    <property type="match status" value="1"/>
</dbReference>
<feature type="compositionally biased region" description="Basic and acidic residues" evidence="3">
    <location>
        <begin position="577"/>
        <end position="590"/>
    </location>
</feature>
<feature type="domain" description="Heavy metal binding" evidence="4">
    <location>
        <begin position="43"/>
        <end position="69"/>
    </location>
</feature>
<dbReference type="InterPro" id="IPR058791">
    <property type="entry name" value="3HB_CusB"/>
</dbReference>
<dbReference type="InterPro" id="IPR058792">
    <property type="entry name" value="Beta-barrel_RND_2"/>
</dbReference>
<dbReference type="GO" id="GO:0046914">
    <property type="term" value="F:transition metal ion binding"/>
    <property type="evidence" value="ECO:0007669"/>
    <property type="project" value="TreeGrafter"/>
</dbReference>
<evidence type="ECO:0000313" key="9">
    <source>
        <dbReference type="EMBL" id="KEI70941.1"/>
    </source>
</evidence>
<dbReference type="Gene3D" id="6.10.140.730">
    <property type="match status" value="1"/>
</dbReference>
<evidence type="ECO:0000256" key="1">
    <source>
        <dbReference type="ARBA" id="ARBA00009477"/>
    </source>
</evidence>
<dbReference type="GO" id="GO:0016020">
    <property type="term" value="C:membrane"/>
    <property type="evidence" value="ECO:0007669"/>
    <property type="project" value="InterPro"/>
</dbReference>
<dbReference type="RefSeq" id="WP_020585179.1">
    <property type="nucleotide sequence ID" value="NZ_JOJP01000001.1"/>
</dbReference>
<dbReference type="AlphaFoldDB" id="A0A081K9W5"/>
<dbReference type="PANTHER" id="PTHR30097">
    <property type="entry name" value="CATION EFFLUX SYSTEM PROTEIN CUSB"/>
    <property type="match status" value="1"/>
</dbReference>
<dbReference type="InterPro" id="IPR042230">
    <property type="entry name" value="CusF_sf"/>
</dbReference>
<feature type="region of interest" description="Disordered" evidence="3">
    <location>
        <begin position="547"/>
        <end position="590"/>
    </location>
</feature>
<evidence type="ECO:0000313" key="10">
    <source>
        <dbReference type="Proteomes" id="UP000027997"/>
    </source>
</evidence>
<dbReference type="InterPro" id="IPR021647">
    <property type="entry name" value="CusF_Ec"/>
</dbReference>
<feature type="domain" description="CusB-like beta-barrel" evidence="7">
    <location>
        <begin position="244"/>
        <end position="318"/>
    </location>
</feature>
<comment type="similarity">
    <text evidence="1">Belongs to the membrane fusion protein (MFP) (TC 8.A.1) family.</text>
</comment>
<name>A0A081K9W5_9GAMM</name>
<evidence type="ECO:0000259" key="7">
    <source>
        <dbReference type="Pfam" id="PF25954"/>
    </source>
</evidence>
<dbReference type="Gene3D" id="2.40.30.170">
    <property type="match status" value="1"/>
</dbReference>
<dbReference type="GO" id="GO:0060003">
    <property type="term" value="P:copper ion export"/>
    <property type="evidence" value="ECO:0007669"/>
    <property type="project" value="TreeGrafter"/>
</dbReference>
<dbReference type="InterPro" id="IPR006143">
    <property type="entry name" value="RND_pump_MFP"/>
</dbReference>